<evidence type="ECO:0000313" key="8">
    <source>
        <dbReference type="Proteomes" id="UP001176517"/>
    </source>
</evidence>
<organism evidence="7 8">
    <name type="scientific">Tilletia horrida</name>
    <dbReference type="NCBI Taxonomy" id="155126"/>
    <lineage>
        <taxon>Eukaryota</taxon>
        <taxon>Fungi</taxon>
        <taxon>Dikarya</taxon>
        <taxon>Basidiomycota</taxon>
        <taxon>Ustilaginomycotina</taxon>
        <taxon>Exobasidiomycetes</taxon>
        <taxon>Tilletiales</taxon>
        <taxon>Tilletiaceae</taxon>
        <taxon>Tilletia</taxon>
    </lineage>
</organism>
<feature type="transmembrane region" description="Helical" evidence="6">
    <location>
        <begin position="108"/>
        <end position="126"/>
    </location>
</feature>
<comment type="caution">
    <text evidence="7">The sequence shown here is derived from an EMBL/GenBank/DDBJ whole genome shotgun (WGS) entry which is preliminary data.</text>
</comment>
<evidence type="ECO:0000313" key="7">
    <source>
        <dbReference type="EMBL" id="KAK0556544.1"/>
    </source>
</evidence>
<keyword evidence="3 6" id="KW-0812">Transmembrane</keyword>
<keyword evidence="4 6" id="KW-1133">Transmembrane helix</keyword>
<protein>
    <recommendedName>
        <fullName evidence="9">Integral membrane protein DUF92-domain-containing protein</fullName>
    </recommendedName>
</protein>
<dbReference type="GO" id="GO:0016020">
    <property type="term" value="C:membrane"/>
    <property type="evidence" value="ECO:0007669"/>
    <property type="project" value="UniProtKB-SubCell"/>
</dbReference>
<sequence length="359" mass="37481">MSGLRLYPLPAALTVLLAAHGVRKGSLSTSGALAALVAGYGTLANPLPTFGVMLLVFYLTGSRATKVKAGIKATLERELVDSPKKSAAQSDAANHKAHAGGQRDAMQVLCNSLTAFISAVLFRILYGNEGLATSLTAQLGIPPNALEEWKNGAGFCAISPRATDGWSRTLLLLALGHFACCMGDTLASELGILARSKPVLVLNPFRQVPPGTNGGISPLGTLMSLLGGLLIGITAALTTYLSNSACSTHQDAASWLRTKVTDDHYSWLAIVALGGLGGLLGSMIDSVMGATLQRTYYSKETKQVLLGRLPPQERAKPGAKQSEWVVITGNDVLTNNQVNLLSSILTAAIVAYVGNTVLV</sequence>
<evidence type="ECO:0000256" key="5">
    <source>
        <dbReference type="ARBA" id="ARBA00023136"/>
    </source>
</evidence>
<evidence type="ECO:0008006" key="9">
    <source>
        <dbReference type="Google" id="ProtNLM"/>
    </source>
</evidence>
<keyword evidence="8" id="KW-1185">Reference proteome</keyword>
<keyword evidence="5 6" id="KW-0472">Membrane</keyword>
<comment type="similarity">
    <text evidence="2">Belongs to the TMEM19 family.</text>
</comment>
<feature type="transmembrane region" description="Helical" evidence="6">
    <location>
        <begin position="31"/>
        <end position="59"/>
    </location>
</feature>
<dbReference type="PANTHER" id="PTHR13353:SF5">
    <property type="entry name" value="TRANSMEMBRANE PROTEIN 19"/>
    <property type="match status" value="1"/>
</dbReference>
<dbReference type="AlphaFoldDB" id="A0AAN6GTM8"/>
<evidence type="ECO:0000256" key="3">
    <source>
        <dbReference type="ARBA" id="ARBA00022692"/>
    </source>
</evidence>
<feature type="transmembrane region" description="Helical" evidence="6">
    <location>
        <begin position="215"/>
        <end position="237"/>
    </location>
</feature>
<gene>
    <name evidence="7" type="ORF">OC846_001114</name>
</gene>
<proteinExistence type="inferred from homology"/>
<dbReference type="EMBL" id="JAPDMZ010000014">
    <property type="protein sequence ID" value="KAK0556544.1"/>
    <property type="molecule type" value="Genomic_DNA"/>
</dbReference>
<dbReference type="Proteomes" id="UP001176517">
    <property type="component" value="Unassembled WGS sequence"/>
</dbReference>
<reference evidence="7" key="1">
    <citation type="journal article" date="2023" name="PhytoFront">
        <title>Draft Genome Resources of Seven Strains of Tilletia horrida, Causal Agent of Kernel Smut of Rice.</title>
        <authorList>
            <person name="Khanal S."/>
            <person name="Antony Babu S."/>
            <person name="Zhou X.G."/>
        </authorList>
    </citation>
    <scope>NUCLEOTIDE SEQUENCE</scope>
    <source>
        <strain evidence="7">TX6</strain>
    </source>
</reference>
<feature type="transmembrane region" description="Helical" evidence="6">
    <location>
        <begin position="265"/>
        <end position="284"/>
    </location>
</feature>
<comment type="subcellular location">
    <subcellularLocation>
        <location evidence="1">Membrane</location>
        <topology evidence="1">Multi-pass membrane protein</topology>
    </subcellularLocation>
</comment>
<dbReference type="PANTHER" id="PTHR13353">
    <property type="entry name" value="TRANSMEMBRANE PROTEIN 19"/>
    <property type="match status" value="1"/>
</dbReference>
<dbReference type="Pfam" id="PF01940">
    <property type="entry name" value="DUF92"/>
    <property type="match status" value="1"/>
</dbReference>
<name>A0AAN6GTM8_9BASI</name>
<evidence type="ECO:0000256" key="1">
    <source>
        <dbReference type="ARBA" id="ARBA00004141"/>
    </source>
</evidence>
<evidence type="ECO:0000256" key="4">
    <source>
        <dbReference type="ARBA" id="ARBA00022989"/>
    </source>
</evidence>
<accession>A0AAN6GTM8</accession>
<evidence type="ECO:0000256" key="2">
    <source>
        <dbReference type="ARBA" id="ARBA00009012"/>
    </source>
</evidence>
<dbReference type="InterPro" id="IPR002794">
    <property type="entry name" value="DUF92_TMEM19"/>
</dbReference>
<evidence type="ECO:0000256" key="6">
    <source>
        <dbReference type="SAM" id="Phobius"/>
    </source>
</evidence>